<dbReference type="ExpressionAtlas" id="A0A1D6E976">
    <property type="expression patterns" value="baseline and differential"/>
</dbReference>
<dbReference type="GO" id="GO:0030599">
    <property type="term" value="F:pectinesterase activity"/>
    <property type="evidence" value="ECO:0007669"/>
    <property type="project" value="InterPro"/>
</dbReference>
<proteinExistence type="inferred from homology"/>
<dbReference type="FunFam" id="1.20.140.40:FF:000001">
    <property type="entry name" value="Pectinesterase"/>
    <property type="match status" value="1"/>
</dbReference>
<dbReference type="SUPFAM" id="SSF51126">
    <property type="entry name" value="Pectin lyase-like"/>
    <property type="match status" value="1"/>
</dbReference>
<dbReference type="InterPro" id="IPR012334">
    <property type="entry name" value="Pectin_lyas_fold"/>
</dbReference>
<evidence type="ECO:0000256" key="3">
    <source>
        <dbReference type="ARBA" id="ARBA00007786"/>
    </source>
</evidence>
<dbReference type="SUPFAM" id="SSF101148">
    <property type="entry name" value="Plant invertase/pectin methylesterase inhibitor"/>
    <property type="match status" value="1"/>
</dbReference>
<keyword evidence="5" id="KW-0063">Aspartyl esterase</keyword>
<dbReference type="AlphaFoldDB" id="A0A1D6E976"/>
<dbReference type="InterPro" id="IPR000070">
    <property type="entry name" value="Pectinesterase_cat"/>
</dbReference>
<keyword evidence="4" id="KW-0378">Hydrolase</keyword>
<dbReference type="InterPro" id="IPR035513">
    <property type="entry name" value="Invertase/methylesterase_inhib"/>
</dbReference>
<dbReference type="InterPro" id="IPR011050">
    <property type="entry name" value="Pectin_lyase_fold/virulence"/>
</dbReference>
<evidence type="ECO:0000259" key="6">
    <source>
        <dbReference type="SMART" id="SM00856"/>
    </source>
</evidence>
<dbReference type="Pfam" id="PF01095">
    <property type="entry name" value="Pectinesterase"/>
    <property type="match status" value="1"/>
</dbReference>
<dbReference type="NCBIfam" id="TIGR01614">
    <property type="entry name" value="PME_inhib"/>
    <property type="match status" value="1"/>
</dbReference>
<gene>
    <name evidence="7" type="ORF">ZEAMMB73_Zm00001d003431</name>
</gene>
<protein>
    <submittedName>
        <fullName evidence="7">Pectinesterase 5</fullName>
    </submittedName>
</protein>
<sequence length="351" mass="38283">MANALLGGLWAIVVVAVVVGVVATVTHSGKKAGDDFTVPGEASIATSGKSVESLCAPTLYKESCEKTLSQATNGTENPKEVFHSVAKVALESVKTAVEQSKTIGEAKASDSMTESAREDCKKLLEDAVDDLRGMLEMAGGDIKVLISRSDDLETWLTGVMTFMDTCIDGFVDEKLKADMHTVLRNATELSSNALAITNSNCLIVTRRPMDNQQNSVTAHGRTDPNMKSGLVIQNCRLVPDQKLFPDRFKIPSYLGRPWKEFSRLVIMESTIADFIKPEGYMPWNGDFGIKTLYYAEYNNRGPGAGTSKRVTWPGFHVIGRKDAEQFTAGPFIDGGLWLKFTGTPHILGFKF</sequence>
<dbReference type="GO" id="GO:0045490">
    <property type="term" value="P:pectin catabolic process"/>
    <property type="evidence" value="ECO:0007669"/>
    <property type="project" value="UniProtKB-UniPathway"/>
</dbReference>
<evidence type="ECO:0000256" key="1">
    <source>
        <dbReference type="ARBA" id="ARBA00005184"/>
    </source>
</evidence>
<dbReference type="Gene3D" id="1.20.140.40">
    <property type="entry name" value="Invertase/pectin methylesterase inhibitor family protein"/>
    <property type="match status" value="1"/>
</dbReference>
<dbReference type="PANTHER" id="PTHR31707">
    <property type="entry name" value="PECTINESTERASE"/>
    <property type="match status" value="1"/>
</dbReference>
<reference evidence="7" key="1">
    <citation type="submission" date="2015-12" db="EMBL/GenBank/DDBJ databases">
        <title>Update maize B73 reference genome by single molecule sequencing technologies.</title>
        <authorList>
            <consortium name="Maize Genome Sequencing Project"/>
            <person name="Ware D."/>
        </authorList>
    </citation>
    <scope>NUCLEOTIDE SEQUENCE [LARGE SCALE GENOMIC DNA]</scope>
    <source>
        <tissue evidence="7">Seedling</tissue>
    </source>
</reference>
<dbReference type="Gene3D" id="2.160.20.10">
    <property type="entry name" value="Single-stranded right-handed beta-helix, Pectin lyase-like"/>
    <property type="match status" value="1"/>
</dbReference>
<dbReference type="GO" id="GO:0042545">
    <property type="term" value="P:cell wall modification"/>
    <property type="evidence" value="ECO:0007669"/>
    <property type="project" value="InterPro"/>
</dbReference>
<evidence type="ECO:0000256" key="5">
    <source>
        <dbReference type="ARBA" id="ARBA00023085"/>
    </source>
</evidence>
<evidence type="ECO:0000313" key="7">
    <source>
        <dbReference type="EMBL" id="ONM16946.1"/>
    </source>
</evidence>
<evidence type="ECO:0000256" key="4">
    <source>
        <dbReference type="ARBA" id="ARBA00022801"/>
    </source>
</evidence>
<dbReference type="InterPro" id="IPR006501">
    <property type="entry name" value="Pectinesterase_inhib_dom"/>
</dbReference>
<dbReference type="GO" id="GO:0004857">
    <property type="term" value="F:enzyme inhibitor activity"/>
    <property type="evidence" value="ECO:0007669"/>
    <property type="project" value="InterPro"/>
</dbReference>
<dbReference type="SMART" id="SM00856">
    <property type="entry name" value="PMEI"/>
    <property type="match status" value="1"/>
</dbReference>
<name>A0A1D6E976_MAIZE</name>
<organism evidence="7">
    <name type="scientific">Zea mays</name>
    <name type="common">Maize</name>
    <dbReference type="NCBI Taxonomy" id="4577"/>
    <lineage>
        <taxon>Eukaryota</taxon>
        <taxon>Viridiplantae</taxon>
        <taxon>Streptophyta</taxon>
        <taxon>Embryophyta</taxon>
        <taxon>Tracheophyta</taxon>
        <taxon>Spermatophyta</taxon>
        <taxon>Magnoliopsida</taxon>
        <taxon>Liliopsida</taxon>
        <taxon>Poales</taxon>
        <taxon>Poaceae</taxon>
        <taxon>PACMAD clade</taxon>
        <taxon>Panicoideae</taxon>
        <taxon>Andropogonodae</taxon>
        <taxon>Andropogoneae</taxon>
        <taxon>Tripsacinae</taxon>
        <taxon>Zea</taxon>
    </lineage>
</organism>
<accession>A0A1D6E976</accession>
<dbReference type="EMBL" id="CM007648">
    <property type="protein sequence ID" value="ONM16946.1"/>
    <property type="molecule type" value="Genomic_DNA"/>
</dbReference>
<evidence type="ECO:0000256" key="2">
    <source>
        <dbReference type="ARBA" id="ARBA00006027"/>
    </source>
</evidence>
<dbReference type="UniPathway" id="UPA00545">
    <property type="reaction ID" value="UER00823"/>
</dbReference>
<feature type="domain" description="Pectinesterase inhibitor" evidence="6">
    <location>
        <begin position="46"/>
        <end position="196"/>
    </location>
</feature>
<comment type="pathway">
    <text evidence="1">Glycan metabolism; pectin degradation; 2-dehydro-3-deoxy-D-gluconate from pectin: step 1/5.</text>
</comment>
<comment type="similarity">
    <text evidence="3">In the C-terminal section; belongs to the pectinesterase family.</text>
</comment>
<dbReference type="CDD" id="cd15798">
    <property type="entry name" value="PMEI-like_3"/>
    <property type="match status" value="1"/>
</dbReference>
<comment type="similarity">
    <text evidence="2">In the N-terminal section; belongs to the PMEI family.</text>
</comment>